<dbReference type="Proteomes" id="UP000294830">
    <property type="component" value="Unassembled WGS sequence"/>
</dbReference>
<keyword evidence="1" id="KW-1133">Transmembrane helix</keyword>
<reference evidence="2 3" key="1">
    <citation type="submission" date="2019-03" db="EMBL/GenBank/DDBJ databases">
        <title>Genomic Encyclopedia of Archaeal and Bacterial Type Strains, Phase II (KMG-II): from individual species to whole genera.</title>
        <authorList>
            <person name="Goeker M."/>
        </authorList>
    </citation>
    <scope>NUCLEOTIDE SEQUENCE [LARGE SCALE GENOMIC DNA]</scope>
    <source>
        <strain evidence="2 3">RL-C</strain>
    </source>
</reference>
<proteinExistence type="predicted"/>
<accession>A0A4R2EW41</accession>
<feature type="transmembrane region" description="Helical" evidence="1">
    <location>
        <begin position="7"/>
        <end position="26"/>
    </location>
</feature>
<keyword evidence="1" id="KW-0472">Membrane</keyword>
<evidence type="ECO:0000313" key="2">
    <source>
        <dbReference type="EMBL" id="TCN72868.1"/>
    </source>
</evidence>
<keyword evidence="1" id="KW-0812">Transmembrane</keyword>
<dbReference type="EMBL" id="SLWB01000001">
    <property type="protein sequence ID" value="TCN72868.1"/>
    <property type="molecule type" value="Genomic_DNA"/>
</dbReference>
<keyword evidence="3" id="KW-1185">Reference proteome</keyword>
<dbReference type="RefSeq" id="WP_131837656.1">
    <property type="nucleotide sequence ID" value="NZ_SLWB01000001.1"/>
</dbReference>
<name>A0A4R2EW41_9BACT</name>
<comment type="caution">
    <text evidence="2">The sequence shown here is derived from an EMBL/GenBank/DDBJ whole genome shotgun (WGS) entry which is preliminary data.</text>
</comment>
<sequence length="237" mass="26907">MIKNKRMNIGSIIIWVIVFLVIVPLINKGFGQLKAQSNPDTPVGFGYKIMWIAVKTDSQELVAQTIGLKKTKPSNWKNGIDKAYKDAIFITPVIDNWTLIVGMGLPTGDSKESIDQVSDLLNRLSKQFGEAQFFCTHRVVEYHCWIKSTNGKIDRIYSYLGERGENIVIKGQPTEIEKKYNLIDTFSEEAKKDNYFDREDLVFPDEQLVMTIAGNWSIDPTLLDKRTDIKGLGLISK</sequence>
<evidence type="ECO:0000313" key="3">
    <source>
        <dbReference type="Proteomes" id="UP000294830"/>
    </source>
</evidence>
<dbReference type="AlphaFoldDB" id="A0A4R2EW41"/>
<evidence type="ECO:0000256" key="1">
    <source>
        <dbReference type="SAM" id="Phobius"/>
    </source>
</evidence>
<protein>
    <submittedName>
        <fullName evidence="2">Uncharacterized protein</fullName>
    </submittedName>
</protein>
<gene>
    <name evidence="2" type="ORF">CLV25_10186</name>
</gene>
<dbReference type="OrthoDB" id="8859217at2"/>
<organism evidence="2 3">
    <name type="scientific">Acetobacteroides hydrogenigenes</name>
    <dbReference type="NCBI Taxonomy" id="979970"/>
    <lineage>
        <taxon>Bacteria</taxon>
        <taxon>Pseudomonadati</taxon>
        <taxon>Bacteroidota</taxon>
        <taxon>Bacteroidia</taxon>
        <taxon>Bacteroidales</taxon>
        <taxon>Rikenellaceae</taxon>
        <taxon>Acetobacteroides</taxon>
    </lineage>
</organism>